<evidence type="ECO:0000313" key="3">
    <source>
        <dbReference type="EMBL" id="KUG51068.1"/>
    </source>
</evidence>
<evidence type="ECO:0000313" key="4">
    <source>
        <dbReference type="Proteomes" id="UP000054837"/>
    </source>
</evidence>
<dbReference type="AlphaFoldDB" id="A0A0W8I0D5"/>
<dbReference type="EMBL" id="LQBL01000033">
    <property type="protein sequence ID" value="KUG51068.1"/>
    <property type="molecule type" value="Genomic_DNA"/>
</dbReference>
<sequence length="78" mass="8222">MKSFPLIPYALVGLVVLGWWVVTQSWVALGVMVVLLAVASLHVIKATSGPGSLGSGQDEAESRARATFPTPPERPHGI</sequence>
<feature type="transmembrane region" description="Helical" evidence="2">
    <location>
        <begin position="6"/>
        <end position="39"/>
    </location>
</feature>
<keyword evidence="4" id="KW-1185">Reference proteome</keyword>
<accession>A0A0W8I0D5</accession>
<keyword evidence="2" id="KW-0812">Transmembrane</keyword>
<keyword evidence="2" id="KW-0472">Membrane</keyword>
<comment type="caution">
    <text evidence="3">The sequence shown here is derived from an EMBL/GenBank/DDBJ whole genome shotgun (WGS) entry which is preliminary data.</text>
</comment>
<protein>
    <submittedName>
        <fullName evidence="3">Uncharacterized protein</fullName>
    </submittedName>
</protein>
<dbReference type="RefSeq" id="WP_058892613.1">
    <property type="nucleotide sequence ID" value="NZ_LQBL01000033.1"/>
</dbReference>
<evidence type="ECO:0000256" key="2">
    <source>
        <dbReference type="SAM" id="Phobius"/>
    </source>
</evidence>
<keyword evidence="2" id="KW-1133">Transmembrane helix</keyword>
<dbReference type="Proteomes" id="UP000054837">
    <property type="component" value="Unassembled WGS sequence"/>
</dbReference>
<feature type="region of interest" description="Disordered" evidence="1">
    <location>
        <begin position="48"/>
        <end position="78"/>
    </location>
</feature>
<organism evidence="3 4">
    <name type="scientific">Serinicoccus chungangensis</name>
    <dbReference type="NCBI Taxonomy" id="767452"/>
    <lineage>
        <taxon>Bacteria</taxon>
        <taxon>Bacillati</taxon>
        <taxon>Actinomycetota</taxon>
        <taxon>Actinomycetes</taxon>
        <taxon>Micrococcales</taxon>
        <taxon>Ornithinimicrobiaceae</taxon>
        <taxon>Serinicoccus</taxon>
    </lineage>
</organism>
<proteinExistence type="predicted"/>
<reference evidence="3 4" key="1">
    <citation type="submission" date="2015-12" db="EMBL/GenBank/DDBJ databases">
        <title>Serinicoccus chungangenesis strain CD08_5 genome sequencing and assembly.</title>
        <authorList>
            <person name="Chander A.M."/>
            <person name="Kaur G."/>
            <person name="Nair G.R."/>
            <person name="Dhawan D.K."/>
            <person name="Kochhar R.K."/>
            <person name="Mayilraj S."/>
            <person name="Bhadada S.K."/>
        </authorList>
    </citation>
    <scope>NUCLEOTIDE SEQUENCE [LARGE SCALE GENOMIC DNA]</scope>
    <source>
        <strain evidence="3 4">CD08_5</strain>
    </source>
</reference>
<gene>
    <name evidence="3" type="ORF">AVL62_12500</name>
</gene>
<dbReference type="OrthoDB" id="4870653at2"/>
<evidence type="ECO:0000256" key="1">
    <source>
        <dbReference type="SAM" id="MobiDB-lite"/>
    </source>
</evidence>
<name>A0A0W8I0D5_9MICO</name>